<dbReference type="STRING" id="397948.Cmaq_0738"/>
<dbReference type="EMBL" id="CP000852">
    <property type="protein sequence ID" value="ABW01574.1"/>
    <property type="molecule type" value="Genomic_DNA"/>
</dbReference>
<dbReference type="Proteomes" id="UP000001137">
    <property type="component" value="Chromosome"/>
</dbReference>
<dbReference type="Gene3D" id="3.40.50.300">
    <property type="entry name" value="P-loop containing nucleotide triphosphate hydrolases"/>
    <property type="match status" value="2"/>
</dbReference>
<dbReference type="PRINTS" id="PR01868">
    <property type="entry name" value="ABCEFAMILY"/>
</dbReference>
<feature type="domain" description="4Fe-4S ferredoxin-type" evidence="4">
    <location>
        <begin position="45"/>
        <end position="73"/>
    </location>
</feature>
<protein>
    <submittedName>
        <fullName evidence="5">ABC transporter related</fullName>
    </submittedName>
</protein>
<keyword evidence="1" id="KW-0547">Nucleotide-binding</keyword>
<evidence type="ECO:0000256" key="1">
    <source>
        <dbReference type="ARBA" id="ARBA00022741"/>
    </source>
</evidence>
<organism evidence="5 6">
    <name type="scientific">Caldivirga maquilingensis (strain ATCC 700844 / DSM 13496 / JCM 10307 / IC-167)</name>
    <dbReference type="NCBI Taxonomy" id="397948"/>
    <lineage>
        <taxon>Archaea</taxon>
        <taxon>Thermoproteota</taxon>
        <taxon>Thermoprotei</taxon>
        <taxon>Thermoproteales</taxon>
        <taxon>Thermoproteaceae</taxon>
        <taxon>Caldivirga</taxon>
    </lineage>
</organism>
<dbReference type="RefSeq" id="WP_012185794.1">
    <property type="nucleotide sequence ID" value="NC_009954.1"/>
</dbReference>
<dbReference type="PROSITE" id="PS51379">
    <property type="entry name" value="4FE4S_FER_2"/>
    <property type="match status" value="1"/>
</dbReference>
<dbReference type="PANTHER" id="PTHR19248">
    <property type="entry name" value="ATP-BINDING TRANSPORT PROTEIN-RELATED"/>
    <property type="match status" value="1"/>
</dbReference>
<gene>
    <name evidence="5" type="ordered locus">Cmaq_0738</name>
</gene>
<dbReference type="FunFam" id="3.40.50.300:FF:001546">
    <property type="entry name" value="RNase L inhibitor homolog"/>
    <property type="match status" value="1"/>
</dbReference>
<dbReference type="NCBIfam" id="NF009945">
    <property type="entry name" value="PRK13409.1"/>
    <property type="match status" value="1"/>
</dbReference>
<sequence length="604" mass="67640">MKMPTRIAVVDKDLCQPRKCSQECIRFCPVVRTGKRAIYFDEQLNRPVITDLCTACGICVRKCPFEAITIINLPSELDEHCVHQYGPSGFKLFKLPMLKQGKVIGVIGQNALGKTTIANILAGSIIPNLCSGNGSKDEVVRRFRGTELQTYFTRLYGNRLRVVHKTQYIELIPMVIKGKVKEALMRINGDESKVLEVAGKLNLTHLLNRDINVLSGGELQRLAIAAAILRGGDVYIFDEPTTHLDITERLRVAKAISELTSGNRYVLIIDHDLAVLDYLADLVVILYGKPGAYGIVSSIKGAKEGINEYLKGYLASENMLIRREAITFKSTPPPREVRKERVLVEWSDVVKNLGDFKLIARSGQLMRGEVVGVLGPNGIGKTTFARILVGELQPDEGVVMPYGVVRISYKPQYIRDIAVKYPELTVSSIIGKVAGVDYREKPHWPDLANGLLLTPIMDKSLRELSGGELQRVMIAAALLKDAELYVLDEPMAYLDIEQRIKTARVIARLAEEKEATVLFIEHDVTMLDYVSSSVMVFEGEPGKLGTANPPIDLRKGMNIFFKAQDITFRRDAHNGRPRINKKDSVMDRIQREIGEYYYYVTEKE</sequence>
<evidence type="ECO:0000256" key="2">
    <source>
        <dbReference type="ARBA" id="ARBA00022840"/>
    </source>
</evidence>
<evidence type="ECO:0000313" key="6">
    <source>
        <dbReference type="Proteomes" id="UP000001137"/>
    </source>
</evidence>
<dbReference type="eggNOG" id="arCOG00187">
    <property type="taxonomic scope" value="Archaea"/>
</dbReference>
<dbReference type="SUPFAM" id="SSF52540">
    <property type="entry name" value="P-loop containing nucleoside triphosphate hydrolases"/>
    <property type="match status" value="2"/>
</dbReference>
<evidence type="ECO:0000259" key="4">
    <source>
        <dbReference type="PROSITE" id="PS51379"/>
    </source>
</evidence>
<dbReference type="KEGG" id="cma:Cmaq_0738"/>
<dbReference type="SUPFAM" id="SSF54862">
    <property type="entry name" value="4Fe-4S ferredoxins"/>
    <property type="match status" value="1"/>
</dbReference>
<evidence type="ECO:0000259" key="3">
    <source>
        <dbReference type="PROSITE" id="PS50893"/>
    </source>
</evidence>
<dbReference type="InterPro" id="IPR003593">
    <property type="entry name" value="AAA+_ATPase"/>
</dbReference>
<accession>A8MCR8</accession>
<feature type="domain" description="ABC transporter" evidence="3">
    <location>
        <begin position="337"/>
        <end position="563"/>
    </location>
</feature>
<evidence type="ECO:0000313" key="5">
    <source>
        <dbReference type="EMBL" id="ABW01574.1"/>
    </source>
</evidence>
<dbReference type="PROSITE" id="PS50893">
    <property type="entry name" value="ABC_TRANSPORTER_2"/>
    <property type="match status" value="2"/>
</dbReference>
<dbReference type="SMART" id="SM00382">
    <property type="entry name" value="AAA"/>
    <property type="match status" value="2"/>
</dbReference>
<dbReference type="InterPro" id="IPR003439">
    <property type="entry name" value="ABC_transporter-like_ATP-bd"/>
</dbReference>
<dbReference type="GeneID" id="5708504"/>
<dbReference type="Pfam" id="PF00037">
    <property type="entry name" value="Fer4"/>
    <property type="match status" value="1"/>
</dbReference>
<reference evidence="5 6" key="1">
    <citation type="submission" date="2007-10" db="EMBL/GenBank/DDBJ databases">
        <title>Complete sequence of Caldivirga maquilingensis IC-167.</title>
        <authorList>
            <consortium name="US DOE Joint Genome Institute"/>
            <person name="Copeland A."/>
            <person name="Lucas S."/>
            <person name="Lapidus A."/>
            <person name="Barry K."/>
            <person name="Glavina del Rio T."/>
            <person name="Dalin E."/>
            <person name="Tice H."/>
            <person name="Pitluck S."/>
            <person name="Saunders E."/>
            <person name="Brettin T."/>
            <person name="Bruce D."/>
            <person name="Detter J.C."/>
            <person name="Han C."/>
            <person name="Schmutz J."/>
            <person name="Larimer F."/>
            <person name="Land M."/>
            <person name="Hauser L."/>
            <person name="Kyrpides N."/>
            <person name="Ivanova N."/>
            <person name="Biddle J.F."/>
            <person name="Zhang Z."/>
            <person name="Fitz-Gibbon S.T."/>
            <person name="Lowe T.M."/>
            <person name="Saltikov C."/>
            <person name="House C.H."/>
            <person name="Richardson P."/>
        </authorList>
    </citation>
    <scope>NUCLEOTIDE SEQUENCE [LARGE SCALE GENOMIC DNA]</scope>
    <source>
        <strain evidence="6">ATCC 700844 / DSM 13496 / JCM 10307 / IC-167</strain>
    </source>
</reference>
<dbReference type="GO" id="GO:0016491">
    <property type="term" value="F:oxidoreductase activity"/>
    <property type="evidence" value="ECO:0007669"/>
    <property type="project" value="UniProtKB-ARBA"/>
</dbReference>
<keyword evidence="2" id="KW-0067">ATP-binding</keyword>
<name>A8MCR8_CALMQ</name>
<dbReference type="InterPro" id="IPR017900">
    <property type="entry name" value="4Fe4S_Fe_S_CS"/>
</dbReference>
<dbReference type="InterPro" id="IPR007209">
    <property type="entry name" value="RNaseL-inhib-like_metal-bd_dom"/>
</dbReference>
<feature type="domain" description="ABC transporter" evidence="3">
    <location>
        <begin position="68"/>
        <end position="312"/>
    </location>
</feature>
<dbReference type="HOGENOM" id="CLU_017344_4_1_2"/>
<dbReference type="InterPro" id="IPR017896">
    <property type="entry name" value="4Fe4S_Fe-S-bd"/>
</dbReference>
<dbReference type="GO" id="GO:0016887">
    <property type="term" value="F:ATP hydrolysis activity"/>
    <property type="evidence" value="ECO:0007669"/>
    <property type="project" value="InterPro"/>
</dbReference>
<keyword evidence="6" id="KW-1185">Reference proteome</keyword>
<dbReference type="Pfam" id="PF04068">
    <property type="entry name" value="Fer4_RLI"/>
    <property type="match status" value="1"/>
</dbReference>
<proteinExistence type="predicted"/>
<dbReference type="AlphaFoldDB" id="A8MCR8"/>
<dbReference type="PROSITE" id="PS00211">
    <property type="entry name" value="ABC_TRANSPORTER_1"/>
    <property type="match status" value="2"/>
</dbReference>
<dbReference type="PROSITE" id="PS00198">
    <property type="entry name" value="4FE4S_FER_1"/>
    <property type="match status" value="1"/>
</dbReference>
<dbReference type="InterPro" id="IPR027417">
    <property type="entry name" value="P-loop_NTPase"/>
</dbReference>
<dbReference type="InterPro" id="IPR013283">
    <property type="entry name" value="RLI1"/>
</dbReference>
<dbReference type="Pfam" id="PF00005">
    <property type="entry name" value="ABC_tran"/>
    <property type="match status" value="2"/>
</dbReference>
<dbReference type="InterPro" id="IPR017871">
    <property type="entry name" value="ABC_transporter-like_CS"/>
</dbReference>
<dbReference type="GO" id="GO:0005524">
    <property type="term" value="F:ATP binding"/>
    <property type="evidence" value="ECO:0007669"/>
    <property type="project" value="UniProtKB-KW"/>
</dbReference>